<accession>A0ABR7WPS8</accession>
<feature type="modified residue" description="4-aspartylphosphate" evidence="1">
    <location>
        <position position="66"/>
    </location>
</feature>
<evidence type="ECO:0000259" key="2">
    <source>
        <dbReference type="PROSITE" id="PS50110"/>
    </source>
</evidence>
<dbReference type="RefSeq" id="WP_191187942.1">
    <property type="nucleotide sequence ID" value="NZ_JACWMY010000002.1"/>
</dbReference>
<dbReference type="InterPro" id="IPR052893">
    <property type="entry name" value="TCS_response_regulator"/>
</dbReference>
<dbReference type="PROSITE" id="PS50110">
    <property type="entry name" value="RESPONSE_REGULATORY"/>
    <property type="match status" value="1"/>
</dbReference>
<feature type="domain" description="Response regulatory" evidence="2">
    <location>
        <begin position="8"/>
        <end position="133"/>
    </location>
</feature>
<evidence type="ECO:0000313" key="3">
    <source>
        <dbReference type="EMBL" id="MBD1363287.1"/>
    </source>
</evidence>
<keyword evidence="1" id="KW-0597">Phosphoprotein</keyword>
<dbReference type="Gene3D" id="3.40.50.2300">
    <property type="match status" value="1"/>
</dbReference>
<dbReference type="PANTHER" id="PTHR44520:SF2">
    <property type="entry name" value="RESPONSE REGULATOR RCP1"/>
    <property type="match status" value="1"/>
</dbReference>
<evidence type="ECO:0000256" key="1">
    <source>
        <dbReference type="PROSITE-ProRule" id="PRU00169"/>
    </source>
</evidence>
<dbReference type="SUPFAM" id="SSF52172">
    <property type="entry name" value="CheY-like"/>
    <property type="match status" value="1"/>
</dbReference>
<comment type="caution">
    <text evidence="3">The sequence shown here is derived from an EMBL/GenBank/DDBJ whole genome shotgun (WGS) entry which is preliminary data.</text>
</comment>
<dbReference type="InterPro" id="IPR011006">
    <property type="entry name" value="CheY-like_superfamily"/>
</dbReference>
<sequence>MNSYVPVNVLIIDDDPIHNFIFEKFVRRVVSDANISFCSNGEAGIDLLLELIRKDDELFPRVIFLDIKMPVMDGWGFLEEYHRLNMDSIVGAKIYITTSSIFMQDKERALNYVVVEDFISKPVSADMLEQIFE</sequence>
<dbReference type="EMBL" id="JACWMY010000002">
    <property type="protein sequence ID" value="MBD1363287.1"/>
    <property type="molecule type" value="Genomic_DNA"/>
</dbReference>
<keyword evidence="4" id="KW-1185">Reference proteome</keyword>
<proteinExistence type="predicted"/>
<dbReference type="Pfam" id="PF00072">
    <property type="entry name" value="Response_reg"/>
    <property type="match status" value="1"/>
</dbReference>
<dbReference type="PANTHER" id="PTHR44520">
    <property type="entry name" value="RESPONSE REGULATOR RCP1-RELATED"/>
    <property type="match status" value="1"/>
</dbReference>
<name>A0ABR7WPS8_9SPHI</name>
<gene>
    <name evidence="3" type="ORF">IDJ77_05625</name>
</gene>
<dbReference type="InterPro" id="IPR001789">
    <property type="entry name" value="Sig_transdc_resp-reg_receiver"/>
</dbReference>
<dbReference type="SMART" id="SM00448">
    <property type="entry name" value="REC"/>
    <property type="match status" value="1"/>
</dbReference>
<organism evidence="3 4">
    <name type="scientific">Mucilaginibacter pankratovii</name>
    <dbReference type="NCBI Taxonomy" id="2772110"/>
    <lineage>
        <taxon>Bacteria</taxon>
        <taxon>Pseudomonadati</taxon>
        <taxon>Bacteroidota</taxon>
        <taxon>Sphingobacteriia</taxon>
        <taxon>Sphingobacteriales</taxon>
        <taxon>Sphingobacteriaceae</taxon>
        <taxon>Mucilaginibacter</taxon>
    </lineage>
</organism>
<dbReference type="Proteomes" id="UP000606600">
    <property type="component" value="Unassembled WGS sequence"/>
</dbReference>
<evidence type="ECO:0000313" key="4">
    <source>
        <dbReference type="Proteomes" id="UP000606600"/>
    </source>
</evidence>
<protein>
    <submittedName>
        <fullName evidence="3">Response regulator</fullName>
    </submittedName>
</protein>
<reference evidence="3 4" key="1">
    <citation type="submission" date="2020-09" db="EMBL/GenBank/DDBJ databases">
        <title>Novel species of Mucilaginibacter isolated from a glacier on the Tibetan Plateau.</title>
        <authorList>
            <person name="Liu Q."/>
            <person name="Xin Y.-H."/>
        </authorList>
    </citation>
    <scope>NUCLEOTIDE SEQUENCE [LARGE SCALE GENOMIC DNA]</scope>
    <source>
        <strain evidence="3 4">ZT4R22</strain>
    </source>
</reference>